<name>A0A1N7NUP1_9FLAO</name>
<dbReference type="STRING" id="373668.SAMN05421786_10476"/>
<accession>A0A1N7NUP1</accession>
<gene>
    <name evidence="1" type="ORF">SAMN05421786_10476</name>
</gene>
<dbReference type="AlphaFoldDB" id="A0A1N7NUP1"/>
<keyword evidence="2" id="KW-1185">Reference proteome</keyword>
<dbReference type="EMBL" id="FTOL01000004">
    <property type="protein sequence ID" value="SIT02008.1"/>
    <property type="molecule type" value="Genomic_DNA"/>
</dbReference>
<evidence type="ECO:0000313" key="2">
    <source>
        <dbReference type="Proteomes" id="UP000186744"/>
    </source>
</evidence>
<organism evidence="1 2">
    <name type="scientific">Chryseobacterium ureilyticum</name>
    <dbReference type="NCBI Taxonomy" id="373668"/>
    <lineage>
        <taxon>Bacteria</taxon>
        <taxon>Pseudomonadati</taxon>
        <taxon>Bacteroidota</taxon>
        <taxon>Flavobacteriia</taxon>
        <taxon>Flavobacteriales</taxon>
        <taxon>Weeksellaceae</taxon>
        <taxon>Chryseobacterium group</taxon>
        <taxon>Chryseobacterium</taxon>
    </lineage>
</organism>
<reference evidence="2" key="1">
    <citation type="submission" date="2017-01" db="EMBL/GenBank/DDBJ databases">
        <authorList>
            <person name="Varghese N."/>
            <person name="Submissions S."/>
        </authorList>
    </citation>
    <scope>NUCLEOTIDE SEQUENCE [LARGE SCALE GENOMIC DNA]</scope>
    <source>
        <strain evidence="2">DSM 18017</strain>
    </source>
</reference>
<proteinExistence type="predicted"/>
<dbReference type="Proteomes" id="UP000186744">
    <property type="component" value="Unassembled WGS sequence"/>
</dbReference>
<sequence length="43" mass="4850">MSALNITHCRNNSTKNTTNICFIINKHGQNSYENKSKHTSLSV</sequence>
<protein>
    <submittedName>
        <fullName evidence="1">Uncharacterized protein</fullName>
    </submittedName>
</protein>
<evidence type="ECO:0000313" key="1">
    <source>
        <dbReference type="EMBL" id="SIT02008.1"/>
    </source>
</evidence>